<sequence length="112" mass="12738">MKPNTRIKTSHLKIISHAMLELIEALEGMMVDIESLKIAQKELARCTGFITIQTIREEQVDRLLVELDKLYLDGLAPSHIQNGYDGLRRFSNKLFGLELAEILIQFGVKQDA</sequence>
<accession>A0ABU2ZSI6</accession>
<protein>
    <submittedName>
        <fullName evidence="1">Uncharacterized protein</fullName>
    </submittedName>
</protein>
<dbReference type="RefSeq" id="WP_311368011.1">
    <property type="nucleotide sequence ID" value="NZ_JAVRHX010000001.1"/>
</dbReference>
<gene>
    <name evidence="1" type="ORF">RM552_06785</name>
</gene>
<dbReference type="Proteomes" id="UP001253545">
    <property type="component" value="Unassembled WGS sequence"/>
</dbReference>
<dbReference type="EMBL" id="JAVRHX010000001">
    <property type="protein sequence ID" value="MDT0594544.1"/>
    <property type="molecule type" value="Genomic_DNA"/>
</dbReference>
<name>A0ABU2ZSI6_9ALTE</name>
<keyword evidence="2" id="KW-1185">Reference proteome</keyword>
<comment type="caution">
    <text evidence="1">The sequence shown here is derived from an EMBL/GenBank/DDBJ whole genome shotgun (WGS) entry which is preliminary data.</text>
</comment>
<evidence type="ECO:0000313" key="2">
    <source>
        <dbReference type="Proteomes" id="UP001253545"/>
    </source>
</evidence>
<evidence type="ECO:0000313" key="1">
    <source>
        <dbReference type="EMBL" id="MDT0594544.1"/>
    </source>
</evidence>
<reference evidence="1 2" key="1">
    <citation type="submission" date="2023-09" db="EMBL/GenBank/DDBJ databases">
        <authorList>
            <person name="Rey-Velasco X."/>
        </authorList>
    </citation>
    <scope>NUCLEOTIDE SEQUENCE [LARGE SCALE GENOMIC DNA]</scope>
    <source>
        <strain evidence="1 2">P117</strain>
    </source>
</reference>
<proteinExistence type="predicted"/>
<organism evidence="1 2">
    <name type="scientific">Glaciecola petra</name>
    <dbReference type="NCBI Taxonomy" id="3075602"/>
    <lineage>
        <taxon>Bacteria</taxon>
        <taxon>Pseudomonadati</taxon>
        <taxon>Pseudomonadota</taxon>
        <taxon>Gammaproteobacteria</taxon>
        <taxon>Alteromonadales</taxon>
        <taxon>Alteromonadaceae</taxon>
        <taxon>Glaciecola</taxon>
    </lineage>
</organism>